<dbReference type="EC" id="2.7.1.-" evidence="1"/>
<dbReference type="Proteomes" id="UP000254088">
    <property type="component" value="Unassembled WGS sequence"/>
</dbReference>
<name>A0A377E3T2_ECOLX</name>
<dbReference type="GO" id="GO:0016301">
    <property type="term" value="F:kinase activity"/>
    <property type="evidence" value="ECO:0007669"/>
    <property type="project" value="UniProtKB-KW"/>
</dbReference>
<protein>
    <submittedName>
        <fullName evidence="1">Putative carbohydrate kinase</fullName>
        <ecNumber evidence="1">2.7.1.-</ecNumber>
    </submittedName>
</protein>
<dbReference type="AlphaFoldDB" id="A0A377E3T2"/>
<accession>A0A377E3T2</accession>
<reference evidence="1 2" key="1">
    <citation type="submission" date="2018-06" db="EMBL/GenBank/DDBJ databases">
        <authorList>
            <consortium name="Pathogen Informatics"/>
            <person name="Doyle S."/>
        </authorList>
    </citation>
    <scope>NUCLEOTIDE SEQUENCE [LARGE SCALE GENOMIC DNA]</scope>
    <source>
        <strain evidence="1 2">NCTC10429</strain>
    </source>
</reference>
<organism evidence="1 2">
    <name type="scientific">Escherichia coli</name>
    <dbReference type="NCBI Taxonomy" id="562"/>
    <lineage>
        <taxon>Bacteria</taxon>
        <taxon>Pseudomonadati</taxon>
        <taxon>Pseudomonadota</taxon>
        <taxon>Gammaproteobacteria</taxon>
        <taxon>Enterobacterales</taxon>
        <taxon>Enterobacteriaceae</taxon>
        <taxon>Escherichia</taxon>
    </lineage>
</organism>
<evidence type="ECO:0000313" key="2">
    <source>
        <dbReference type="Proteomes" id="UP000254088"/>
    </source>
</evidence>
<sequence>MREGIVLYNNEGTPIWACANVDARAAREVSELKELHNNTFENEVYRATGPNTGFKCHPQITLAGAPSFRYLPSGINHHHDQRLAAYMLSGELAWIPLMLAPRTS</sequence>
<proteinExistence type="predicted"/>
<keyword evidence="1" id="KW-0808">Transferase</keyword>
<gene>
    <name evidence="1" type="primary">lsrK_3</name>
    <name evidence="1" type="ORF">NCTC10429_04785</name>
</gene>
<evidence type="ECO:0000313" key="1">
    <source>
        <dbReference type="EMBL" id="STM58180.1"/>
    </source>
</evidence>
<keyword evidence="1" id="KW-0418">Kinase</keyword>
<dbReference type="EMBL" id="UGEX01000003">
    <property type="protein sequence ID" value="STM58180.1"/>
    <property type="molecule type" value="Genomic_DNA"/>
</dbReference>